<evidence type="ECO:0000313" key="2">
    <source>
        <dbReference type="Proteomes" id="UP000198211"/>
    </source>
</evidence>
<name>A0A225W9S1_9STRA</name>
<proteinExistence type="predicted"/>
<sequence>MDQQAIDKSVDSGYRFGACEAVGRSGLRGNQRAIVIKQVQWNGLGQPPGTSFDFTGKRLSSAAHGDFCVIKASASASSGQVTGSQSGTSDNACSSDVFTRMKRITSSDGKLLLSNEGVVKSNQDLTRRATSAARS</sequence>
<keyword evidence="2" id="KW-1185">Reference proteome</keyword>
<reference evidence="2" key="1">
    <citation type="submission" date="2017-03" db="EMBL/GenBank/DDBJ databases">
        <title>Phytopthora megakarya and P. palmivora, two closely related causual agents of cacao black pod achieved similar genome size and gene model numbers by different mechanisms.</title>
        <authorList>
            <person name="Ali S."/>
            <person name="Shao J."/>
            <person name="Larry D.J."/>
            <person name="Kronmiller B."/>
            <person name="Shen D."/>
            <person name="Strem M.D."/>
            <person name="Melnick R.L."/>
            <person name="Guiltinan M.J."/>
            <person name="Tyler B.M."/>
            <person name="Meinhardt L.W."/>
            <person name="Bailey B.A."/>
        </authorList>
    </citation>
    <scope>NUCLEOTIDE SEQUENCE [LARGE SCALE GENOMIC DNA]</scope>
    <source>
        <strain evidence="2">zdho120</strain>
    </source>
</reference>
<dbReference type="EMBL" id="NBNE01001506">
    <property type="protein sequence ID" value="OWZ13737.1"/>
    <property type="molecule type" value="Genomic_DNA"/>
</dbReference>
<dbReference type="Proteomes" id="UP000198211">
    <property type="component" value="Unassembled WGS sequence"/>
</dbReference>
<organism evidence="1 2">
    <name type="scientific">Phytophthora megakarya</name>
    <dbReference type="NCBI Taxonomy" id="4795"/>
    <lineage>
        <taxon>Eukaryota</taxon>
        <taxon>Sar</taxon>
        <taxon>Stramenopiles</taxon>
        <taxon>Oomycota</taxon>
        <taxon>Peronosporomycetes</taxon>
        <taxon>Peronosporales</taxon>
        <taxon>Peronosporaceae</taxon>
        <taxon>Phytophthora</taxon>
    </lineage>
</organism>
<comment type="caution">
    <text evidence="1">The sequence shown here is derived from an EMBL/GenBank/DDBJ whole genome shotgun (WGS) entry which is preliminary data.</text>
</comment>
<accession>A0A225W9S1</accession>
<evidence type="ECO:0000313" key="1">
    <source>
        <dbReference type="EMBL" id="OWZ13737.1"/>
    </source>
</evidence>
<protein>
    <submittedName>
        <fullName evidence="1">Uncharacterized protein</fullName>
    </submittedName>
</protein>
<dbReference type="AlphaFoldDB" id="A0A225W9S1"/>
<gene>
    <name evidence="1" type="ORF">PHMEG_00012890</name>
</gene>